<protein>
    <submittedName>
        <fullName evidence="1">Cell wall surface anchor family protein</fullName>
    </submittedName>
</protein>
<organism evidence="1 2">
    <name type="scientific">Candidatus Thiomargarita nelsonii</name>
    <dbReference type="NCBI Taxonomy" id="1003181"/>
    <lineage>
        <taxon>Bacteria</taxon>
        <taxon>Pseudomonadati</taxon>
        <taxon>Pseudomonadota</taxon>
        <taxon>Gammaproteobacteria</taxon>
        <taxon>Thiotrichales</taxon>
        <taxon>Thiotrichaceae</taxon>
        <taxon>Thiomargarita</taxon>
    </lineage>
</organism>
<gene>
    <name evidence="1" type="ORF">THIOM_003168</name>
</gene>
<proteinExistence type="predicted"/>
<name>A0A0A6NYM7_9GAMM</name>
<dbReference type="AlphaFoldDB" id="A0A0A6NYM7"/>
<evidence type="ECO:0000313" key="2">
    <source>
        <dbReference type="Proteomes" id="UP000076962"/>
    </source>
</evidence>
<reference evidence="1 2" key="1">
    <citation type="submission" date="2016-05" db="EMBL/GenBank/DDBJ databases">
        <title>Single-cell genome of chain-forming Candidatus Thiomargarita nelsonii and comparison to other large sulfur-oxidizing bacteria.</title>
        <authorList>
            <person name="Winkel M."/>
            <person name="Salman V."/>
            <person name="Woyke T."/>
            <person name="Schulz-Vogt H."/>
            <person name="Richter M."/>
            <person name="Flood B."/>
            <person name="Bailey J."/>
            <person name="Amann R."/>
            <person name="Mussmann M."/>
        </authorList>
    </citation>
    <scope>NUCLEOTIDE SEQUENCE [LARGE SCALE GENOMIC DNA]</scope>
    <source>
        <strain evidence="1 2">THI036</strain>
    </source>
</reference>
<comment type="caution">
    <text evidence="1">The sequence shown here is derived from an EMBL/GenBank/DDBJ whole genome shotgun (WGS) entry which is preliminary data.</text>
</comment>
<accession>A0A0A6NYM7</accession>
<dbReference type="Proteomes" id="UP000076962">
    <property type="component" value="Unassembled WGS sequence"/>
</dbReference>
<keyword evidence="2" id="KW-1185">Reference proteome</keyword>
<dbReference type="EMBL" id="LUTY01001888">
    <property type="protein sequence ID" value="OAD21079.1"/>
    <property type="molecule type" value="Genomic_DNA"/>
</dbReference>
<evidence type="ECO:0000313" key="1">
    <source>
        <dbReference type="EMBL" id="OAD21079.1"/>
    </source>
</evidence>
<sequence>MAVDFIKSIFSYVTGSNIYYNDGNVGIGTTNPRGMLDVKDGHVILSELDNSIGSVLAVARKDNNVLNLNSTAKQAQLIIANGHTSNNVWAGIDFSNATPINGGFIGSRITALFKGSGTRGDHRTDLIFATNPHTGSGYGLSEVMRLTSGGNVGIGTTSPSHKLDVEGYIEAHRYYTGDIIFQKDGQKLWRMFEDEKGLYLENMKTGETSRIFMEKDIKAMEERLSRLEAALLNISQ</sequence>